<keyword evidence="5" id="KW-1185">Reference proteome</keyword>
<reference evidence="4 5" key="1">
    <citation type="submission" date="2017-09" db="EMBL/GenBank/DDBJ databases">
        <authorList>
            <person name="Lee N."/>
            <person name="Cho B.-K."/>
        </authorList>
    </citation>
    <scope>NUCLEOTIDE SEQUENCE [LARGE SCALE GENOMIC DNA]</scope>
    <source>
        <strain evidence="4 5">ATCC 12769</strain>
    </source>
</reference>
<comment type="subcellular location">
    <subcellularLocation>
        <location evidence="2">Gas vesicle</location>
    </subcellularLocation>
</comment>
<organism evidence="4 5">
    <name type="scientific">Streptomyces nitrosporeus</name>
    <dbReference type="NCBI Taxonomy" id="28894"/>
    <lineage>
        <taxon>Bacteria</taxon>
        <taxon>Bacillati</taxon>
        <taxon>Actinomycetota</taxon>
        <taxon>Actinomycetes</taxon>
        <taxon>Kitasatosporales</taxon>
        <taxon>Streptomycetaceae</taxon>
        <taxon>Streptomyces</taxon>
    </lineage>
</organism>
<dbReference type="KEGG" id="snk:CP967_01325"/>
<keyword evidence="1" id="KW-0304">Gas vesicle</keyword>
<evidence type="ECO:0000313" key="4">
    <source>
        <dbReference type="EMBL" id="QEU76321.1"/>
    </source>
</evidence>
<dbReference type="AlphaFoldDB" id="A0A5J6FK65"/>
<dbReference type="GO" id="GO:0031411">
    <property type="term" value="C:gas vesicle"/>
    <property type="evidence" value="ECO:0007669"/>
    <property type="project" value="UniProtKB-SubCell"/>
</dbReference>
<gene>
    <name evidence="4" type="ORF">CP967_01325</name>
</gene>
<dbReference type="InterPro" id="IPR009430">
    <property type="entry name" value="GvpL/GvpF"/>
</dbReference>
<comment type="similarity">
    <text evidence="3">Belongs to the gas vesicle GvpF/GvpL family.</text>
</comment>
<dbReference type="Pfam" id="PF06386">
    <property type="entry name" value="GvpL_GvpF"/>
    <property type="match status" value="1"/>
</dbReference>
<sequence>MTYVYAVGREGTPVQAALPGRPGLEGAPLRTVGAAGLIALVSSVPAATYGTEGMQARMEDLERLEALARDHHRVVEDGCAHATVLPMRLATVYLDDERVRQLLTDRRREFTALLEHLEGHVELGVKVYADPRAAAPPADSAPAPAADGPGRAYLRQRRAQRQHHQDAYRAAGAVAAEVPARVAGFVSDHVSHRPQQGELATGAGENIANEAYLVPVDQVPAFRAALAGIADGTPGVRVEITGPWAPYSFSTPPPVPAGGV</sequence>
<accession>A0A5J6FK65</accession>
<dbReference type="PANTHER" id="PTHR36852">
    <property type="entry name" value="PROTEIN GVPL 2"/>
    <property type="match status" value="1"/>
</dbReference>
<evidence type="ECO:0000256" key="1">
    <source>
        <dbReference type="ARBA" id="ARBA00022987"/>
    </source>
</evidence>
<dbReference type="Proteomes" id="UP000326178">
    <property type="component" value="Chromosome"/>
</dbReference>
<evidence type="ECO:0000313" key="5">
    <source>
        <dbReference type="Proteomes" id="UP000326178"/>
    </source>
</evidence>
<proteinExistence type="inferred from homology"/>
<evidence type="ECO:0000256" key="2">
    <source>
        <dbReference type="ARBA" id="ARBA00035108"/>
    </source>
</evidence>
<name>A0A5J6FK65_9ACTN</name>
<evidence type="ECO:0000256" key="3">
    <source>
        <dbReference type="ARBA" id="ARBA00035643"/>
    </source>
</evidence>
<dbReference type="PANTHER" id="PTHR36852:SF1">
    <property type="entry name" value="PROTEIN GVPL 2"/>
    <property type="match status" value="1"/>
</dbReference>
<dbReference type="EMBL" id="CP023702">
    <property type="protein sequence ID" value="QEU76321.1"/>
    <property type="molecule type" value="Genomic_DNA"/>
</dbReference>
<dbReference type="OrthoDB" id="146444at2"/>
<protein>
    <submittedName>
        <fullName evidence="4">Gas vesicle synthesis protein</fullName>
    </submittedName>
</protein>
<dbReference type="GO" id="GO:0031412">
    <property type="term" value="P:gas vesicle organization"/>
    <property type="evidence" value="ECO:0007669"/>
    <property type="project" value="InterPro"/>
</dbReference>